<keyword evidence="2" id="KW-1185">Reference proteome</keyword>
<dbReference type="Gene3D" id="3.90.79.10">
    <property type="entry name" value="Nucleoside Triphosphate Pyrophosphohydrolase"/>
    <property type="match status" value="1"/>
</dbReference>
<dbReference type="OrthoDB" id="10003976at2"/>
<evidence type="ECO:0008006" key="3">
    <source>
        <dbReference type="Google" id="ProtNLM"/>
    </source>
</evidence>
<accession>A0A3N6Q1J1</accession>
<reference evidence="1 2" key="1">
    <citation type="journal article" date="2018" name="ACS Chem. Biol.">
        <title>Ketoreductase domain dysfunction expands chemodiversity: malyngamide biosynthesis in the cyanobacterium Okeania hirsuta.</title>
        <authorList>
            <person name="Moss N.A."/>
            <person name="Leao T."/>
            <person name="Rankin M."/>
            <person name="McCullough T.M."/>
            <person name="Qu P."/>
            <person name="Korobeynikov A."/>
            <person name="Smith J.L."/>
            <person name="Gerwick L."/>
            <person name="Gerwick W.H."/>
        </authorList>
    </citation>
    <scope>NUCLEOTIDE SEQUENCE [LARGE SCALE GENOMIC DNA]</scope>
    <source>
        <strain evidence="1 2">PAB10Feb10-1</strain>
    </source>
</reference>
<dbReference type="EMBL" id="RCBY01000012">
    <property type="protein sequence ID" value="RQH53504.1"/>
    <property type="molecule type" value="Genomic_DNA"/>
</dbReference>
<dbReference type="Proteomes" id="UP000269154">
    <property type="component" value="Unassembled WGS sequence"/>
</dbReference>
<organism evidence="1 2">
    <name type="scientific">Okeania hirsuta</name>
    <dbReference type="NCBI Taxonomy" id="1458930"/>
    <lineage>
        <taxon>Bacteria</taxon>
        <taxon>Bacillati</taxon>
        <taxon>Cyanobacteriota</taxon>
        <taxon>Cyanophyceae</taxon>
        <taxon>Oscillatoriophycideae</taxon>
        <taxon>Oscillatoriales</taxon>
        <taxon>Microcoleaceae</taxon>
        <taxon>Okeania</taxon>
    </lineage>
</organism>
<name>A0A3N6Q1J1_9CYAN</name>
<evidence type="ECO:0000313" key="2">
    <source>
        <dbReference type="Proteomes" id="UP000269154"/>
    </source>
</evidence>
<dbReference type="RefSeq" id="WP_124144213.1">
    <property type="nucleotide sequence ID" value="NZ_CAWOKI010000390.1"/>
</dbReference>
<protein>
    <recommendedName>
        <fullName evidence="3">NUDIX hydrolase</fullName>
    </recommendedName>
</protein>
<proteinExistence type="predicted"/>
<sequence length="184" mass="22022">MIILLSSINQIFNRFFQRWKFHFYAILPHPTEAKILMLSDDENTWFLPNICINEDIHPSDFATIQKVIEKELGISANILYYAHNYDDKSKCEIHTIYVLEHNYLKKELIEKFKDASWVDLETLKNISLKLPEHKSVIQEYLTEIESSEVLELRPPWARKGWLYSAQKWIEEQLLELNYQQLYSV</sequence>
<comment type="caution">
    <text evidence="1">The sequence shown here is derived from an EMBL/GenBank/DDBJ whole genome shotgun (WGS) entry which is preliminary data.</text>
</comment>
<evidence type="ECO:0000313" key="1">
    <source>
        <dbReference type="EMBL" id="RQH53504.1"/>
    </source>
</evidence>
<dbReference type="AlphaFoldDB" id="A0A3N6Q1J1"/>
<gene>
    <name evidence="1" type="ORF">D5R40_03780</name>
</gene>